<protein>
    <submittedName>
        <fullName evidence="1">Uncharacterized protein</fullName>
    </submittedName>
</protein>
<accession>A0A0K2TAS0</accession>
<organism evidence="1">
    <name type="scientific">Lepeophtheirus salmonis</name>
    <name type="common">Salmon louse</name>
    <name type="synonym">Caligus salmonis</name>
    <dbReference type="NCBI Taxonomy" id="72036"/>
    <lineage>
        <taxon>Eukaryota</taxon>
        <taxon>Metazoa</taxon>
        <taxon>Ecdysozoa</taxon>
        <taxon>Arthropoda</taxon>
        <taxon>Crustacea</taxon>
        <taxon>Multicrustacea</taxon>
        <taxon>Hexanauplia</taxon>
        <taxon>Copepoda</taxon>
        <taxon>Siphonostomatoida</taxon>
        <taxon>Caligidae</taxon>
        <taxon>Lepeophtheirus</taxon>
    </lineage>
</organism>
<name>A0A0K2TAS0_LEPSM</name>
<sequence>MKRRVSSKYLVIINITLNFQLRDLEVELNINHSKFLYFTYNEKVPKND</sequence>
<dbReference type="AlphaFoldDB" id="A0A0K2TAS0"/>
<proteinExistence type="predicted"/>
<dbReference type="EMBL" id="HACA01005534">
    <property type="protein sequence ID" value="CDW22895.1"/>
    <property type="molecule type" value="Transcribed_RNA"/>
</dbReference>
<reference evidence="1" key="1">
    <citation type="submission" date="2014-05" db="EMBL/GenBank/DDBJ databases">
        <authorList>
            <person name="Chronopoulou M."/>
        </authorList>
    </citation>
    <scope>NUCLEOTIDE SEQUENCE</scope>
    <source>
        <tissue evidence="1">Whole organism</tissue>
    </source>
</reference>
<evidence type="ECO:0000313" key="1">
    <source>
        <dbReference type="EMBL" id="CDW22895.1"/>
    </source>
</evidence>